<feature type="compositionally biased region" description="Pro residues" evidence="1">
    <location>
        <begin position="253"/>
        <end position="271"/>
    </location>
</feature>
<sequence>MVTPPQVSFIPDKPTKQHPHSASSTHSPAPSPPAHRRNRADTVERRAHNGAPNPTPRRHKLTWQEVHCQQQALGAGVPHHTPATTQTHHITATTTLAQPAASSPSVRERDTCTSWVSQTKPQCTHKTCSTAPPTRPPSIVLPPARGKSHRRKHWSNATTARQGPGTPPTPHSNPGGAPGCRPPTLPHSTPGRTKQAGQPLHQSEATSQSTQHTARPRPPHRSPAPPQPADQALKPGTEIQGNPNDPERAEKPAPAPDNPQDPNSNPSPDPGLRPQTTNSKRGCEKTTSLPSPAQMWC</sequence>
<dbReference type="AlphaFoldDB" id="A0AAV9RQY2"/>
<name>A0AAV9RQY2_9TELE</name>
<evidence type="ECO:0000256" key="1">
    <source>
        <dbReference type="SAM" id="MobiDB-lite"/>
    </source>
</evidence>
<evidence type="ECO:0000313" key="3">
    <source>
        <dbReference type="Proteomes" id="UP001311232"/>
    </source>
</evidence>
<feature type="region of interest" description="Disordered" evidence="1">
    <location>
        <begin position="93"/>
        <end position="297"/>
    </location>
</feature>
<feature type="compositionally biased region" description="Polar residues" evidence="1">
    <location>
        <begin position="274"/>
        <end position="291"/>
    </location>
</feature>
<protein>
    <submittedName>
        <fullName evidence="2">Uncharacterized protein</fullName>
    </submittedName>
</protein>
<dbReference type="EMBL" id="JAHHUM010001481">
    <property type="protein sequence ID" value="KAK5611390.1"/>
    <property type="molecule type" value="Genomic_DNA"/>
</dbReference>
<comment type="caution">
    <text evidence="2">The sequence shown here is derived from an EMBL/GenBank/DDBJ whole genome shotgun (WGS) entry which is preliminary data.</text>
</comment>
<feature type="compositionally biased region" description="Polar residues" evidence="1">
    <location>
        <begin position="96"/>
        <end position="105"/>
    </location>
</feature>
<feature type="compositionally biased region" description="Polar residues" evidence="1">
    <location>
        <begin position="112"/>
        <end position="132"/>
    </location>
</feature>
<feature type="compositionally biased region" description="Polar residues" evidence="1">
    <location>
        <begin position="186"/>
        <end position="213"/>
    </location>
</feature>
<gene>
    <name evidence="2" type="ORF">CRENBAI_017398</name>
</gene>
<dbReference type="Proteomes" id="UP001311232">
    <property type="component" value="Unassembled WGS sequence"/>
</dbReference>
<feature type="region of interest" description="Disordered" evidence="1">
    <location>
        <begin position="1"/>
        <end position="64"/>
    </location>
</feature>
<organism evidence="2 3">
    <name type="scientific">Crenichthys baileyi</name>
    <name type="common">White River springfish</name>
    <dbReference type="NCBI Taxonomy" id="28760"/>
    <lineage>
        <taxon>Eukaryota</taxon>
        <taxon>Metazoa</taxon>
        <taxon>Chordata</taxon>
        <taxon>Craniata</taxon>
        <taxon>Vertebrata</taxon>
        <taxon>Euteleostomi</taxon>
        <taxon>Actinopterygii</taxon>
        <taxon>Neopterygii</taxon>
        <taxon>Teleostei</taxon>
        <taxon>Neoteleostei</taxon>
        <taxon>Acanthomorphata</taxon>
        <taxon>Ovalentaria</taxon>
        <taxon>Atherinomorphae</taxon>
        <taxon>Cyprinodontiformes</taxon>
        <taxon>Goodeidae</taxon>
        <taxon>Crenichthys</taxon>
    </lineage>
</organism>
<keyword evidence="3" id="KW-1185">Reference proteome</keyword>
<accession>A0AAV9RQY2</accession>
<proteinExistence type="predicted"/>
<evidence type="ECO:0000313" key="2">
    <source>
        <dbReference type="EMBL" id="KAK5611390.1"/>
    </source>
</evidence>
<reference evidence="2 3" key="1">
    <citation type="submission" date="2021-06" db="EMBL/GenBank/DDBJ databases">
        <authorList>
            <person name="Palmer J.M."/>
        </authorList>
    </citation>
    <scope>NUCLEOTIDE SEQUENCE [LARGE SCALE GENOMIC DNA]</scope>
    <source>
        <strain evidence="2 3">MEX-2019</strain>
        <tissue evidence="2">Muscle</tissue>
    </source>
</reference>